<accession>A0A8J4Y7N4</accession>
<comment type="caution">
    <text evidence="2">The sequence shown here is derived from an EMBL/GenBank/DDBJ whole genome shotgun (WGS) entry which is preliminary data.</text>
</comment>
<reference evidence="2" key="1">
    <citation type="submission" date="2020-07" db="EMBL/GenBank/DDBJ databases">
        <title>The High-quality genome of the commercially important snow crab, Chionoecetes opilio.</title>
        <authorList>
            <person name="Jeong J.-H."/>
            <person name="Ryu S."/>
        </authorList>
    </citation>
    <scope>NUCLEOTIDE SEQUENCE</scope>
    <source>
        <strain evidence="2">MADBK_172401_WGS</strain>
        <tissue evidence="2">Digestive gland</tissue>
    </source>
</reference>
<evidence type="ECO:0000313" key="2">
    <source>
        <dbReference type="EMBL" id="KAG0718746.1"/>
    </source>
</evidence>
<dbReference type="AlphaFoldDB" id="A0A8J4Y7N4"/>
<gene>
    <name evidence="2" type="ORF">GWK47_051861</name>
</gene>
<sequence>MEHFEDPPKYAALPGGELRSPGKRSWTTSETLGVLSRTPANFPRQATGYPDRHSKGTVGRGIHGFAGHGGFLEYHCPLFDTKATTVGYTGGAKLLGQHLQEGVLPGLRHHILEVLVGAVWENLFWGRAKAGILGSSLQKGVWTDLPDTLQTPSSTKMVEKKKKECKEKLQEILRSRSLLG</sequence>
<dbReference type="Proteomes" id="UP000770661">
    <property type="component" value="Unassembled WGS sequence"/>
</dbReference>
<name>A0A8J4Y7N4_CHIOP</name>
<protein>
    <submittedName>
        <fullName evidence="2">Uncharacterized protein</fullName>
    </submittedName>
</protein>
<keyword evidence="3" id="KW-1185">Reference proteome</keyword>
<proteinExistence type="predicted"/>
<feature type="region of interest" description="Disordered" evidence="1">
    <location>
        <begin position="1"/>
        <end position="26"/>
    </location>
</feature>
<evidence type="ECO:0000313" key="3">
    <source>
        <dbReference type="Proteomes" id="UP000770661"/>
    </source>
</evidence>
<evidence type="ECO:0000256" key="1">
    <source>
        <dbReference type="SAM" id="MobiDB-lite"/>
    </source>
</evidence>
<dbReference type="EMBL" id="JACEEZ010015570">
    <property type="protein sequence ID" value="KAG0718746.1"/>
    <property type="molecule type" value="Genomic_DNA"/>
</dbReference>
<organism evidence="2 3">
    <name type="scientific">Chionoecetes opilio</name>
    <name type="common">Atlantic snow crab</name>
    <name type="synonym">Cancer opilio</name>
    <dbReference type="NCBI Taxonomy" id="41210"/>
    <lineage>
        <taxon>Eukaryota</taxon>
        <taxon>Metazoa</taxon>
        <taxon>Ecdysozoa</taxon>
        <taxon>Arthropoda</taxon>
        <taxon>Crustacea</taxon>
        <taxon>Multicrustacea</taxon>
        <taxon>Malacostraca</taxon>
        <taxon>Eumalacostraca</taxon>
        <taxon>Eucarida</taxon>
        <taxon>Decapoda</taxon>
        <taxon>Pleocyemata</taxon>
        <taxon>Brachyura</taxon>
        <taxon>Eubrachyura</taxon>
        <taxon>Majoidea</taxon>
        <taxon>Majidae</taxon>
        <taxon>Chionoecetes</taxon>
    </lineage>
</organism>